<evidence type="ECO:0000313" key="4">
    <source>
        <dbReference type="Proteomes" id="UP001139410"/>
    </source>
</evidence>
<keyword evidence="4" id="KW-1185">Reference proteome</keyword>
<keyword evidence="1" id="KW-0812">Transmembrane</keyword>
<accession>A0A9X1TX05</accession>
<gene>
    <name evidence="3" type="ORF">LVY65_13025</name>
</gene>
<evidence type="ECO:0000313" key="3">
    <source>
        <dbReference type="EMBL" id="MCF2515979.1"/>
    </source>
</evidence>
<feature type="transmembrane region" description="Helical" evidence="1">
    <location>
        <begin position="38"/>
        <end position="63"/>
    </location>
</feature>
<protein>
    <submittedName>
        <fullName evidence="3">PspC domain-containing protein</fullName>
    </submittedName>
</protein>
<dbReference type="Pfam" id="PF04024">
    <property type="entry name" value="PspC"/>
    <property type="match status" value="1"/>
</dbReference>
<feature type="domain" description="Phage shock protein PspC N-terminal" evidence="2">
    <location>
        <begin position="9"/>
        <end position="59"/>
    </location>
</feature>
<evidence type="ECO:0000256" key="1">
    <source>
        <dbReference type="SAM" id="Phobius"/>
    </source>
</evidence>
<dbReference type="Proteomes" id="UP001139410">
    <property type="component" value="Unassembled WGS sequence"/>
</dbReference>
<organism evidence="3 4">
    <name type="scientific">Sphingomonas cremea</name>
    <dbReference type="NCBI Taxonomy" id="2904799"/>
    <lineage>
        <taxon>Bacteria</taxon>
        <taxon>Pseudomonadati</taxon>
        <taxon>Pseudomonadota</taxon>
        <taxon>Alphaproteobacteria</taxon>
        <taxon>Sphingomonadales</taxon>
        <taxon>Sphingomonadaceae</taxon>
        <taxon>Sphingomonas</taxon>
    </lineage>
</organism>
<reference evidence="3" key="1">
    <citation type="submission" date="2022-01" db="EMBL/GenBank/DDBJ databases">
        <authorList>
            <person name="Jo J.-H."/>
            <person name="Im W.-T."/>
        </authorList>
    </citation>
    <scope>NUCLEOTIDE SEQUENCE</scope>
    <source>
        <strain evidence="3">G124</strain>
    </source>
</reference>
<sequence>MSVSNRYSMNRRDKKLAGVCSTIGDVFNIDPTFIRVGFAATAILISWKFALIAYVAAGIYLHVQKGRVMRGKDRPSDFERMGEVGRGRTSVHDMLTKLDVNDRRMMAIDHHLNSQNDELAREIEALRGEK</sequence>
<dbReference type="EMBL" id="JAKFGM010000004">
    <property type="protein sequence ID" value="MCF2515979.1"/>
    <property type="molecule type" value="Genomic_DNA"/>
</dbReference>
<dbReference type="AlphaFoldDB" id="A0A9X1TX05"/>
<evidence type="ECO:0000259" key="2">
    <source>
        <dbReference type="Pfam" id="PF04024"/>
    </source>
</evidence>
<keyword evidence="1" id="KW-0472">Membrane</keyword>
<dbReference type="RefSeq" id="WP_235068702.1">
    <property type="nucleotide sequence ID" value="NZ_JAKFGM010000004.1"/>
</dbReference>
<keyword evidence="1" id="KW-1133">Transmembrane helix</keyword>
<name>A0A9X1TX05_9SPHN</name>
<dbReference type="InterPro" id="IPR007168">
    <property type="entry name" value="Phageshock_PspC_N"/>
</dbReference>
<comment type="caution">
    <text evidence="3">The sequence shown here is derived from an EMBL/GenBank/DDBJ whole genome shotgun (WGS) entry which is preliminary data.</text>
</comment>
<proteinExistence type="predicted"/>